<keyword evidence="2" id="KW-0813">Transport</keyword>
<dbReference type="OrthoDB" id="9810492at2"/>
<evidence type="ECO:0000313" key="10">
    <source>
        <dbReference type="Proteomes" id="UP000321363"/>
    </source>
</evidence>
<dbReference type="PROSITE" id="PS50850">
    <property type="entry name" value="MFS"/>
    <property type="match status" value="1"/>
</dbReference>
<feature type="transmembrane region" description="Helical" evidence="7">
    <location>
        <begin position="343"/>
        <end position="366"/>
    </location>
</feature>
<feature type="transmembrane region" description="Helical" evidence="7">
    <location>
        <begin position="378"/>
        <end position="397"/>
    </location>
</feature>
<feature type="transmembrane region" description="Helical" evidence="7">
    <location>
        <begin position="171"/>
        <end position="190"/>
    </location>
</feature>
<dbReference type="InterPro" id="IPR020846">
    <property type="entry name" value="MFS_dom"/>
</dbReference>
<reference evidence="9 10" key="1">
    <citation type="journal article" date="2005" name="Int. J. Syst. Evol. Microbiol.">
        <title>Bacillus litoralis sp. nov., isolated from a tidal flat of the Yellow Sea in Korea.</title>
        <authorList>
            <person name="Yoon J.H."/>
            <person name="Oh T.K."/>
        </authorList>
    </citation>
    <scope>NUCLEOTIDE SEQUENCE [LARGE SCALE GENOMIC DNA]</scope>
    <source>
        <strain evidence="9 10">SW-211</strain>
    </source>
</reference>
<evidence type="ECO:0000256" key="5">
    <source>
        <dbReference type="ARBA" id="ARBA00022989"/>
    </source>
</evidence>
<organism evidence="9 10">
    <name type="scientific">Metabacillus litoralis</name>
    <dbReference type="NCBI Taxonomy" id="152268"/>
    <lineage>
        <taxon>Bacteria</taxon>
        <taxon>Bacillati</taxon>
        <taxon>Bacillota</taxon>
        <taxon>Bacilli</taxon>
        <taxon>Bacillales</taxon>
        <taxon>Bacillaceae</taxon>
        <taxon>Metabacillus</taxon>
    </lineage>
</organism>
<evidence type="ECO:0000256" key="3">
    <source>
        <dbReference type="ARBA" id="ARBA00022475"/>
    </source>
</evidence>
<dbReference type="AlphaFoldDB" id="A0A5C6W184"/>
<dbReference type="EMBL" id="VOQF01000006">
    <property type="protein sequence ID" value="TXC90662.1"/>
    <property type="molecule type" value="Genomic_DNA"/>
</dbReference>
<evidence type="ECO:0000256" key="1">
    <source>
        <dbReference type="ARBA" id="ARBA00004651"/>
    </source>
</evidence>
<feature type="domain" description="Major facilitator superfamily (MFS) profile" evidence="8">
    <location>
        <begin position="14"/>
        <end position="402"/>
    </location>
</feature>
<protein>
    <submittedName>
        <fullName evidence="9">MFS transporter</fullName>
    </submittedName>
</protein>
<name>A0A5C6W184_9BACI</name>
<feature type="transmembrane region" description="Helical" evidence="7">
    <location>
        <begin position="222"/>
        <end position="244"/>
    </location>
</feature>
<evidence type="ECO:0000256" key="7">
    <source>
        <dbReference type="SAM" id="Phobius"/>
    </source>
</evidence>
<keyword evidence="6 7" id="KW-0472">Membrane</keyword>
<gene>
    <name evidence="9" type="ORF">FS935_12180</name>
</gene>
<dbReference type="RefSeq" id="WP_146948867.1">
    <property type="nucleotide sequence ID" value="NZ_VOQF01000006.1"/>
</dbReference>
<feature type="transmembrane region" description="Helical" evidence="7">
    <location>
        <begin position="81"/>
        <end position="104"/>
    </location>
</feature>
<dbReference type="InterPro" id="IPR050189">
    <property type="entry name" value="MFS_Efflux_Transporters"/>
</dbReference>
<sequence length="415" mass="45354">MNELSKSKRYENFLVIIMFFVVGLVFLDRLSLGFVFPIMGPDLNLSNTQLGLTVGITSLFFGISTLIFASLSDFIGKKKVMLVIFVFVFSIATLLTGLVGSFFALIMTRIIMGLAEGPVMPLVQSIVMAESSEKRRGFNMGVIQSASSLIGGAMAPVLTVSLAVALGWRSAFYIIAIPGIIVGLILWKYLREPKLVVEQDEEQQLVKPTKADYLKVFKTRNVWLCTIIGTCNMVFILTLTAFLPTMLANSTNYKDAQIGMLLGAMGLMMFVGQMGAPALSDRIGRLPILKIFSFIAIFLPIMIALYYQNFVVLIISMIILSIGNGYQPLVMNIVPAESVSRRFTATAISFVILTGEIIGGFAGPMMAGVLADKYSLTAPLWITAIAAFIAFICTFGIKETAPIKIQQSKDIDLTM</sequence>
<dbReference type="PANTHER" id="PTHR43124:SF3">
    <property type="entry name" value="CHLORAMPHENICOL EFFLUX PUMP RV0191"/>
    <property type="match status" value="1"/>
</dbReference>
<dbReference type="PANTHER" id="PTHR43124">
    <property type="entry name" value="PURINE EFFLUX PUMP PBUE"/>
    <property type="match status" value="1"/>
</dbReference>
<dbReference type="Gene3D" id="1.20.1250.20">
    <property type="entry name" value="MFS general substrate transporter like domains"/>
    <property type="match status" value="2"/>
</dbReference>
<feature type="transmembrane region" description="Helical" evidence="7">
    <location>
        <begin position="256"/>
        <end position="276"/>
    </location>
</feature>
<comment type="caution">
    <text evidence="9">The sequence shown here is derived from an EMBL/GenBank/DDBJ whole genome shotgun (WGS) entry which is preliminary data.</text>
</comment>
<keyword evidence="4 7" id="KW-0812">Transmembrane</keyword>
<evidence type="ECO:0000256" key="4">
    <source>
        <dbReference type="ARBA" id="ARBA00022692"/>
    </source>
</evidence>
<keyword evidence="10" id="KW-1185">Reference proteome</keyword>
<evidence type="ECO:0000256" key="6">
    <source>
        <dbReference type="ARBA" id="ARBA00023136"/>
    </source>
</evidence>
<feature type="transmembrane region" description="Helical" evidence="7">
    <location>
        <begin position="50"/>
        <end position="69"/>
    </location>
</feature>
<dbReference type="Proteomes" id="UP000321363">
    <property type="component" value="Unassembled WGS sequence"/>
</dbReference>
<feature type="transmembrane region" description="Helical" evidence="7">
    <location>
        <begin position="288"/>
        <end position="307"/>
    </location>
</feature>
<dbReference type="GO" id="GO:0022857">
    <property type="term" value="F:transmembrane transporter activity"/>
    <property type="evidence" value="ECO:0007669"/>
    <property type="project" value="InterPro"/>
</dbReference>
<comment type="subcellular location">
    <subcellularLocation>
        <location evidence="1">Cell membrane</location>
        <topology evidence="1">Multi-pass membrane protein</topology>
    </subcellularLocation>
</comment>
<dbReference type="GO" id="GO:0005886">
    <property type="term" value="C:plasma membrane"/>
    <property type="evidence" value="ECO:0007669"/>
    <property type="project" value="UniProtKB-SubCell"/>
</dbReference>
<proteinExistence type="predicted"/>
<dbReference type="Pfam" id="PF07690">
    <property type="entry name" value="MFS_1"/>
    <property type="match status" value="1"/>
</dbReference>
<dbReference type="SUPFAM" id="SSF103473">
    <property type="entry name" value="MFS general substrate transporter"/>
    <property type="match status" value="1"/>
</dbReference>
<evidence type="ECO:0000256" key="2">
    <source>
        <dbReference type="ARBA" id="ARBA00022448"/>
    </source>
</evidence>
<feature type="transmembrane region" description="Helical" evidence="7">
    <location>
        <begin position="12"/>
        <end position="38"/>
    </location>
</feature>
<dbReference type="InterPro" id="IPR011701">
    <property type="entry name" value="MFS"/>
</dbReference>
<evidence type="ECO:0000313" key="9">
    <source>
        <dbReference type="EMBL" id="TXC90662.1"/>
    </source>
</evidence>
<dbReference type="InterPro" id="IPR036259">
    <property type="entry name" value="MFS_trans_sf"/>
</dbReference>
<accession>A0A5C6W184</accession>
<feature type="transmembrane region" description="Helical" evidence="7">
    <location>
        <begin position="313"/>
        <end position="331"/>
    </location>
</feature>
<keyword evidence="3" id="KW-1003">Cell membrane</keyword>
<keyword evidence="5 7" id="KW-1133">Transmembrane helix</keyword>
<evidence type="ECO:0000259" key="8">
    <source>
        <dbReference type="PROSITE" id="PS50850"/>
    </source>
</evidence>